<evidence type="ECO:0000259" key="1">
    <source>
        <dbReference type="Pfam" id="PF13682"/>
    </source>
</evidence>
<gene>
    <name evidence="2" type="ORF">PN36_25225</name>
</gene>
<dbReference type="AlphaFoldDB" id="A0A0A6P278"/>
<sequence length="119" mass="13346">MAKTAFFIKRLNDHVQYLKRIDTAIKGESDFCGTNHRDCQLGQWLYGDGATEVAAMENSQAKVVFESLFEPHEHFHVISQEALEKKQAGDETGSQALISELHVLSNTLSNKLLKLDAIK</sequence>
<accession>A0A0A6P278</accession>
<evidence type="ECO:0000313" key="2">
    <source>
        <dbReference type="EMBL" id="KHD10045.1"/>
    </source>
</evidence>
<evidence type="ECO:0000313" key="3">
    <source>
        <dbReference type="Proteomes" id="UP000030428"/>
    </source>
</evidence>
<organism evidence="2 3">
    <name type="scientific">Candidatus Thiomargarita nelsonii</name>
    <dbReference type="NCBI Taxonomy" id="1003181"/>
    <lineage>
        <taxon>Bacteria</taxon>
        <taxon>Pseudomonadati</taxon>
        <taxon>Pseudomonadota</taxon>
        <taxon>Gammaproteobacteria</taxon>
        <taxon>Thiotrichales</taxon>
        <taxon>Thiotrichaceae</taxon>
        <taxon>Thiomargarita</taxon>
    </lineage>
</organism>
<dbReference type="Proteomes" id="UP000030428">
    <property type="component" value="Unassembled WGS sequence"/>
</dbReference>
<keyword evidence="3" id="KW-1185">Reference proteome</keyword>
<reference evidence="2 3" key="1">
    <citation type="journal article" date="2016" name="Front. Microbiol.">
        <title>Single-Cell (Meta-)Genomics of a Dimorphic Candidatus Thiomargarita nelsonii Reveals Genomic Plasticity.</title>
        <authorList>
            <person name="Flood B.E."/>
            <person name="Fliss P."/>
            <person name="Jones D.S."/>
            <person name="Dick G.J."/>
            <person name="Jain S."/>
            <person name="Kaster A.K."/>
            <person name="Winkel M."/>
            <person name="Mussmann M."/>
            <person name="Bailey J."/>
        </authorList>
    </citation>
    <scope>NUCLEOTIDE SEQUENCE [LARGE SCALE GENOMIC DNA]</scope>
    <source>
        <strain evidence="2">Hydrate Ridge</strain>
    </source>
</reference>
<comment type="caution">
    <text evidence="2">The sequence shown here is derived from an EMBL/GenBank/DDBJ whole genome shotgun (WGS) entry which is preliminary data.</text>
</comment>
<dbReference type="Gene3D" id="1.20.120.30">
    <property type="entry name" value="Aspartate receptor, ligand-binding domain"/>
    <property type="match status" value="1"/>
</dbReference>
<name>A0A0A6P278_9GAMM</name>
<protein>
    <recommendedName>
        <fullName evidence="1">Chemoreceptor zinc-binding domain-containing protein</fullName>
    </recommendedName>
</protein>
<dbReference type="Pfam" id="PF13682">
    <property type="entry name" value="CZB"/>
    <property type="match status" value="1"/>
</dbReference>
<dbReference type="EMBL" id="JSZA02000136">
    <property type="protein sequence ID" value="KHD10045.1"/>
    <property type="molecule type" value="Genomic_DNA"/>
</dbReference>
<proteinExistence type="predicted"/>
<feature type="domain" description="Chemoreceptor zinc-binding" evidence="1">
    <location>
        <begin position="14"/>
        <end position="83"/>
    </location>
</feature>
<dbReference type="InterPro" id="IPR025991">
    <property type="entry name" value="Chemoreceptor_zinc-bind_dom"/>
</dbReference>